<keyword evidence="3 5" id="KW-1133">Transmembrane helix</keyword>
<organism evidence="7 8">
    <name type="scientific">Haliea salexigens</name>
    <dbReference type="NCBI Taxonomy" id="287487"/>
    <lineage>
        <taxon>Bacteria</taxon>
        <taxon>Pseudomonadati</taxon>
        <taxon>Pseudomonadota</taxon>
        <taxon>Gammaproteobacteria</taxon>
        <taxon>Cellvibrionales</taxon>
        <taxon>Halieaceae</taxon>
        <taxon>Haliea</taxon>
    </lineage>
</organism>
<name>A0A3C1KQ10_9GAMM</name>
<dbReference type="GO" id="GO:0003865">
    <property type="term" value="F:3-oxo-5-alpha-steroid 4-dehydrogenase activity"/>
    <property type="evidence" value="ECO:0007669"/>
    <property type="project" value="InterPro"/>
</dbReference>
<dbReference type="AlphaFoldDB" id="A0A3C1KQ10"/>
<dbReference type="STRING" id="1121937.GCA_000423125_02270"/>
<evidence type="ECO:0000256" key="5">
    <source>
        <dbReference type="SAM" id="Phobius"/>
    </source>
</evidence>
<dbReference type="InterPro" id="IPR016636">
    <property type="entry name" value="3-oxo-5-alpha-steroid_4-DH"/>
</dbReference>
<feature type="transmembrane region" description="Helical" evidence="5">
    <location>
        <begin position="211"/>
        <end position="235"/>
    </location>
</feature>
<dbReference type="InterPro" id="IPR039357">
    <property type="entry name" value="SRD5A/TECR"/>
</dbReference>
<gene>
    <name evidence="7" type="ORF">DCP75_12080</name>
</gene>
<comment type="caution">
    <text evidence="7">The sequence shown here is derived from an EMBL/GenBank/DDBJ whole genome shotgun (WGS) entry which is preliminary data.</text>
</comment>
<keyword evidence="4 5" id="KW-0472">Membrane</keyword>
<proteinExistence type="predicted"/>
<dbReference type="EMBL" id="DMND01000164">
    <property type="protein sequence ID" value="HAN28434.1"/>
    <property type="molecule type" value="Genomic_DNA"/>
</dbReference>
<evidence type="ECO:0000256" key="1">
    <source>
        <dbReference type="ARBA" id="ARBA00004141"/>
    </source>
</evidence>
<comment type="subcellular location">
    <subcellularLocation>
        <location evidence="1">Membrane</location>
        <topology evidence="1">Multi-pass membrane protein</topology>
    </subcellularLocation>
</comment>
<dbReference type="PIRSF" id="PIRSF015596">
    <property type="entry name" value="5_alpha-SR2"/>
    <property type="match status" value="1"/>
</dbReference>
<feature type="transmembrane region" description="Helical" evidence="5">
    <location>
        <begin position="12"/>
        <end position="30"/>
    </location>
</feature>
<dbReference type="PANTHER" id="PTHR10556">
    <property type="entry name" value="3-OXO-5-ALPHA-STEROID 4-DEHYDROGENASE"/>
    <property type="match status" value="1"/>
</dbReference>
<dbReference type="GO" id="GO:0016020">
    <property type="term" value="C:membrane"/>
    <property type="evidence" value="ECO:0007669"/>
    <property type="project" value="UniProtKB-SubCell"/>
</dbReference>
<dbReference type="PANTHER" id="PTHR10556:SF35">
    <property type="entry name" value="3-OXO-5-ALPHA-STEROID 4-DEHYDROGENASE FAMILY PROTEIN"/>
    <property type="match status" value="1"/>
</dbReference>
<sequence length="264" mass="29865">MDWLMSAEVYNTILVGSFVYAAFILVGAFLSKAPYGRFGSEGAGLSLSPRLGWFLMELPATLSFLWFYLHGKNASEWVPMIFLGVWLIHYANRGFIFPLLMRVASGSKGTFGLLVVVAGWLVTTLHGYLNAVFISHLSTHLTPDWLSDPRFLLGMAIYLFGFVMNVHSDAIIRNLRSKAEVESGERIYRIPQGGLFRYVTNPSYFTELVSFAGFAIATWSPGALFVLFVSAANLIPRAFQVHRWYLNKFDNYPRERKVLIPWVL</sequence>
<evidence type="ECO:0000313" key="7">
    <source>
        <dbReference type="EMBL" id="HAN28434.1"/>
    </source>
</evidence>
<feature type="domain" description="3-oxo-5-alpha-steroid 4-dehydrogenase C-terminal" evidence="6">
    <location>
        <begin position="113"/>
        <end position="264"/>
    </location>
</feature>
<keyword evidence="2 5" id="KW-0812">Transmembrane</keyword>
<evidence type="ECO:0000313" key="8">
    <source>
        <dbReference type="Proteomes" id="UP000259273"/>
    </source>
</evidence>
<protein>
    <submittedName>
        <fullName evidence="7">DUF1295 domain-containing protein</fullName>
    </submittedName>
</protein>
<dbReference type="Gene3D" id="1.20.120.1630">
    <property type="match status" value="1"/>
</dbReference>
<accession>A0A3C1KQ10</accession>
<evidence type="ECO:0000256" key="3">
    <source>
        <dbReference type="ARBA" id="ARBA00022989"/>
    </source>
</evidence>
<dbReference type="PROSITE" id="PS50244">
    <property type="entry name" value="S5A_REDUCTASE"/>
    <property type="match status" value="1"/>
</dbReference>
<evidence type="ECO:0000259" key="6">
    <source>
        <dbReference type="Pfam" id="PF02544"/>
    </source>
</evidence>
<dbReference type="InterPro" id="IPR001104">
    <property type="entry name" value="3-oxo-5_a-steroid_4-DH_C"/>
</dbReference>
<reference evidence="7 8" key="1">
    <citation type="journal article" date="2018" name="Nat. Biotechnol.">
        <title>A standardized bacterial taxonomy based on genome phylogeny substantially revises the tree of life.</title>
        <authorList>
            <person name="Parks D.H."/>
            <person name="Chuvochina M."/>
            <person name="Waite D.W."/>
            <person name="Rinke C."/>
            <person name="Skarshewski A."/>
            <person name="Chaumeil P.A."/>
            <person name="Hugenholtz P."/>
        </authorList>
    </citation>
    <scope>NUCLEOTIDE SEQUENCE [LARGE SCALE GENOMIC DNA]</scope>
    <source>
        <strain evidence="7">UBA9158</strain>
    </source>
</reference>
<feature type="transmembrane region" description="Helical" evidence="5">
    <location>
        <begin position="111"/>
        <end position="129"/>
    </location>
</feature>
<dbReference type="Pfam" id="PF02544">
    <property type="entry name" value="Steroid_dh"/>
    <property type="match status" value="1"/>
</dbReference>
<dbReference type="GO" id="GO:0008202">
    <property type="term" value="P:steroid metabolic process"/>
    <property type="evidence" value="ECO:0007669"/>
    <property type="project" value="InterPro"/>
</dbReference>
<dbReference type="Proteomes" id="UP000259273">
    <property type="component" value="Unassembled WGS sequence"/>
</dbReference>
<feature type="transmembrane region" description="Helical" evidence="5">
    <location>
        <begin position="149"/>
        <end position="166"/>
    </location>
</feature>
<evidence type="ECO:0000256" key="4">
    <source>
        <dbReference type="ARBA" id="ARBA00023136"/>
    </source>
</evidence>
<evidence type="ECO:0000256" key="2">
    <source>
        <dbReference type="ARBA" id="ARBA00022692"/>
    </source>
</evidence>
<feature type="transmembrane region" description="Helical" evidence="5">
    <location>
        <begin position="81"/>
        <end position="99"/>
    </location>
</feature>